<feature type="compositionally biased region" description="Low complexity" evidence="4">
    <location>
        <begin position="84"/>
        <end position="124"/>
    </location>
</feature>
<dbReference type="InterPro" id="IPR001073">
    <property type="entry name" value="C1q_dom"/>
</dbReference>
<dbReference type="InterPro" id="IPR050822">
    <property type="entry name" value="Cerebellin_Synaptic_Org"/>
</dbReference>
<dbReference type="InterPro" id="IPR008983">
    <property type="entry name" value="Tumour_necrosis_fac-like_dom"/>
</dbReference>
<dbReference type="GO" id="GO:0008061">
    <property type="term" value="F:chitin binding"/>
    <property type="evidence" value="ECO:0007669"/>
    <property type="project" value="InterPro"/>
</dbReference>
<dbReference type="PANTHER" id="PTHR22923">
    <property type="entry name" value="CEREBELLIN-RELATED"/>
    <property type="match status" value="1"/>
</dbReference>
<evidence type="ECO:0000313" key="9">
    <source>
        <dbReference type="EnsemblMetazoa" id="CapteP223943"/>
    </source>
</evidence>
<keyword evidence="10" id="KW-1185">Reference proteome</keyword>
<gene>
    <name evidence="8" type="ORF">CAPTEDRAFT_223943</name>
</gene>
<sequence length="539" mass="59222">MKFLLVGAVLLTLGYCSANDPICEMEEGVCLDKRYAHPECSKYYRCFSAGPNCTAYVFDCPDGLHFSPSQNDCLNPVDANCTDSTTPTPTDLTTQSTTTNATETTSTTTPETTTPSTTAPSTTPAPGPDGVSAFSVSRSVDWHGGQGDVSFDTIGVNLGGCFKDGTTFEPGRAGVYFMSFSGGIPPRTPANIKIRPTNFPNYPSTIYRESTTHEDHDMMYRNFLAEMADDAFLTYRAFEATVSSHRLESSFSGFSLTDMFSDVQAFYVARENSFHEQGRIEMLRVFMDTGNNYNMSGREFVAPEAGVYYFFFGSGQEAGIDNRVALRSWENALPETEAELWVHSTSHNGLDMATRGTMLELNAGQSVWVTLMENSVYSDADINQIYFGGFLYKPRRGPSIAFAVHRTKSWQSVLLLDPVPFEEIEVNQGNAFDAGTNTVVIPTSGYYYIELSVGTLPFKPLDVEMLVNGEPGNPINIGDPLASVIVRSSNHSHVASSGRSLVTHLQQNDVLRLRAMGSTGIFSDLDKQTTWMGFLLYED</sequence>
<reference evidence="10" key="1">
    <citation type="submission" date="2012-12" db="EMBL/GenBank/DDBJ databases">
        <authorList>
            <person name="Hellsten U."/>
            <person name="Grimwood J."/>
            <person name="Chapman J.A."/>
            <person name="Shapiro H."/>
            <person name="Aerts A."/>
            <person name="Otillar R.P."/>
            <person name="Terry A.Y."/>
            <person name="Boore J.L."/>
            <person name="Simakov O."/>
            <person name="Marletaz F."/>
            <person name="Cho S.-J."/>
            <person name="Edsinger-Gonzales E."/>
            <person name="Havlak P."/>
            <person name="Kuo D.-H."/>
            <person name="Larsson T."/>
            <person name="Lv J."/>
            <person name="Arendt D."/>
            <person name="Savage R."/>
            <person name="Osoegawa K."/>
            <person name="de Jong P."/>
            <person name="Lindberg D.R."/>
            <person name="Seaver E.C."/>
            <person name="Weisblat D.A."/>
            <person name="Putnam N.H."/>
            <person name="Grigoriev I.V."/>
            <person name="Rokhsar D.S."/>
        </authorList>
    </citation>
    <scope>NUCLEOTIDE SEQUENCE</scope>
    <source>
        <strain evidence="10">I ESC-2004</strain>
    </source>
</reference>
<dbReference type="STRING" id="283909.R7UDE9"/>
<protein>
    <recommendedName>
        <fullName evidence="11">C1q domain-containing protein</fullName>
    </recommendedName>
</protein>
<dbReference type="AlphaFoldDB" id="R7UDE9"/>
<dbReference type="Pfam" id="PF00386">
    <property type="entry name" value="C1q"/>
    <property type="match status" value="2"/>
</dbReference>
<comment type="subcellular location">
    <subcellularLocation>
        <location evidence="1">Secreted</location>
    </subcellularLocation>
</comment>
<evidence type="ECO:0000256" key="5">
    <source>
        <dbReference type="SAM" id="SignalP"/>
    </source>
</evidence>
<feature type="region of interest" description="Disordered" evidence="4">
    <location>
        <begin position="84"/>
        <end position="129"/>
    </location>
</feature>
<evidence type="ECO:0000256" key="1">
    <source>
        <dbReference type="ARBA" id="ARBA00004613"/>
    </source>
</evidence>
<dbReference type="SUPFAM" id="SSF57625">
    <property type="entry name" value="Invertebrate chitin-binding proteins"/>
    <property type="match status" value="1"/>
</dbReference>
<dbReference type="GO" id="GO:0005615">
    <property type="term" value="C:extracellular space"/>
    <property type="evidence" value="ECO:0007669"/>
    <property type="project" value="TreeGrafter"/>
</dbReference>
<evidence type="ECO:0000313" key="10">
    <source>
        <dbReference type="Proteomes" id="UP000014760"/>
    </source>
</evidence>
<reference evidence="9" key="3">
    <citation type="submission" date="2015-06" db="UniProtKB">
        <authorList>
            <consortium name="EnsemblMetazoa"/>
        </authorList>
    </citation>
    <scope>IDENTIFICATION</scope>
</reference>
<dbReference type="InterPro" id="IPR002557">
    <property type="entry name" value="Chitin-bd_dom"/>
</dbReference>
<feature type="chain" id="PRO_5008787944" description="C1q domain-containing protein" evidence="5">
    <location>
        <begin position="19"/>
        <end position="539"/>
    </location>
</feature>
<evidence type="ECO:0000256" key="2">
    <source>
        <dbReference type="ARBA" id="ARBA00022525"/>
    </source>
</evidence>
<feature type="domain" description="C1q" evidence="6">
    <location>
        <begin position="395"/>
        <end position="539"/>
    </location>
</feature>
<evidence type="ECO:0000313" key="8">
    <source>
        <dbReference type="EMBL" id="ELU01292.1"/>
    </source>
</evidence>
<evidence type="ECO:0000256" key="4">
    <source>
        <dbReference type="SAM" id="MobiDB-lite"/>
    </source>
</evidence>
<accession>R7UDE9</accession>
<reference evidence="8 10" key="2">
    <citation type="journal article" date="2013" name="Nature">
        <title>Insights into bilaterian evolution from three spiralian genomes.</title>
        <authorList>
            <person name="Simakov O."/>
            <person name="Marletaz F."/>
            <person name="Cho S.J."/>
            <person name="Edsinger-Gonzales E."/>
            <person name="Havlak P."/>
            <person name="Hellsten U."/>
            <person name="Kuo D.H."/>
            <person name="Larsson T."/>
            <person name="Lv J."/>
            <person name="Arendt D."/>
            <person name="Savage R."/>
            <person name="Osoegawa K."/>
            <person name="de Jong P."/>
            <person name="Grimwood J."/>
            <person name="Chapman J.A."/>
            <person name="Shapiro H."/>
            <person name="Aerts A."/>
            <person name="Otillar R.P."/>
            <person name="Terry A.Y."/>
            <person name="Boore J.L."/>
            <person name="Grigoriev I.V."/>
            <person name="Lindberg D.R."/>
            <person name="Seaver E.C."/>
            <person name="Weisblat D.A."/>
            <person name="Putnam N.H."/>
            <person name="Rokhsar D.S."/>
        </authorList>
    </citation>
    <scope>NUCLEOTIDE SEQUENCE</scope>
    <source>
        <strain evidence="8 10">I ESC-2004</strain>
    </source>
</reference>
<dbReference type="PROSITE" id="PS50940">
    <property type="entry name" value="CHIT_BIND_II"/>
    <property type="match status" value="1"/>
</dbReference>
<dbReference type="EnsemblMetazoa" id="CapteT223943">
    <property type="protein sequence ID" value="CapteP223943"/>
    <property type="gene ID" value="CapteG223943"/>
</dbReference>
<evidence type="ECO:0000259" key="7">
    <source>
        <dbReference type="PROSITE" id="PS50940"/>
    </source>
</evidence>
<dbReference type="HOGENOM" id="CLU_535575_0_0_1"/>
<dbReference type="PANTHER" id="PTHR22923:SF62">
    <property type="entry name" value="CVP18"/>
    <property type="match status" value="1"/>
</dbReference>
<dbReference type="EMBL" id="KB305197">
    <property type="protein sequence ID" value="ELU01292.1"/>
    <property type="molecule type" value="Genomic_DNA"/>
</dbReference>
<keyword evidence="2" id="KW-0964">Secreted</keyword>
<dbReference type="OrthoDB" id="6368610at2759"/>
<dbReference type="PROSITE" id="PS50871">
    <property type="entry name" value="C1Q"/>
    <property type="match status" value="1"/>
</dbReference>
<dbReference type="Gene3D" id="2.60.120.40">
    <property type="match status" value="3"/>
</dbReference>
<dbReference type="SUPFAM" id="SSF49842">
    <property type="entry name" value="TNF-like"/>
    <property type="match status" value="3"/>
</dbReference>
<name>R7UDE9_CAPTE</name>
<evidence type="ECO:0000256" key="3">
    <source>
        <dbReference type="ARBA" id="ARBA00022729"/>
    </source>
</evidence>
<feature type="domain" description="Chitin-binding type-2" evidence="7">
    <location>
        <begin position="27"/>
        <end position="83"/>
    </location>
</feature>
<dbReference type="EMBL" id="AMQN01009339">
    <property type="status" value="NOT_ANNOTATED_CDS"/>
    <property type="molecule type" value="Genomic_DNA"/>
</dbReference>
<proteinExistence type="predicted"/>
<dbReference type="InterPro" id="IPR036508">
    <property type="entry name" value="Chitin-bd_dom_sf"/>
</dbReference>
<evidence type="ECO:0008006" key="11">
    <source>
        <dbReference type="Google" id="ProtNLM"/>
    </source>
</evidence>
<organism evidence="8">
    <name type="scientific">Capitella teleta</name>
    <name type="common">Polychaete worm</name>
    <dbReference type="NCBI Taxonomy" id="283909"/>
    <lineage>
        <taxon>Eukaryota</taxon>
        <taxon>Metazoa</taxon>
        <taxon>Spiralia</taxon>
        <taxon>Lophotrochozoa</taxon>
        <taxon>Annelida</taxon>
        <taxon>Polychaeta</taxon>
        <taxon>Sedentaria</taxon>
        <taxon>Scolecida</taxon>
        <taxon>Capitellidae</taxon>
        <taxon>Capitella</taxon>
    </lineage>
</organism>
<feature type="signal peptide" evidence="5">
    <location>
        <begin position="1"/>
        <end position="18"/>
    </location>
</feature>
<dbReference type="SMART" id="SM00110">
    <property type="entry name" value="C1Q"/>
    <property type="match status" value="1"/>
</dbReference>
<dbReference type="Proteomes" id="UP000014760">
    <property type="component" value="Unassembled WGS sequence"/>
</dbReference>
<evidence type="ECO:0000259" key="6">
    <source>
        <dbReference type="PROSITE" id="PS50871"/>
    </source>
</evidence>
<dbReference type="SMART" id="SM00494">
    <property type="entry name" value="ChtBD2"/>
    <property type="match status" value="1"/>
</dbReference>
<dbReference type="Gene3D" id="2.170.140.10">
    <property type="entry name" value="Chitin binding domain"/>
    <property type="match status" value="1"/>
</dbReference>
<keyword evidence="3 5" id="KW-0732">Signal</keyword>
<dbReference type="Pfam" id="PF01607">
    <property type="entry name" value="CBM_14"/>
    <property type="match status" value="1"/>
</dbReference>